<accession>A0AAX2ZZD2</accession>
<protein>
    <submittedName>
        <fullName evidence="8">MFS transporter</fullName>
    </submittedName>
</protein>
<feature type="transmembrane region" description="Helical" evidence="5">
    <location>
        <begin position="311"/>
        <end position="331"/>
    </location>
</feature>
<feature type="transmembrane region" description="Helical" evidence="5">
    <location>
        <begin position="441"/>
        <end position="463"/>
    </location>
</feature>
<dbReference type="EMBL" id="AP022579">
    <property type="protein sequence ID" value="BBX90520.1"/>
    <property type="molecule type" value="Genomic_DNA"/>
</dbReference>
<evidence type="ECO:0000259" key="6">
    <source>
        <dbReference type="PROSITE" id="PS50850"/>
    </source>
</evidence>
<evidence type="ECO:0000256" key="4">
    <source>
        <dbReference type="ARBA" id="ARBA00023136"/>
    </source>
</evidence>
<reference evidence="7" key="2">
    <citation type="submission" date="2020-02" db="EMBL/GenBank/DDBJ databases">
        <authorList>
            <person name="Matsumoto Y."/>
            <person name="Kinjo T."/>
            <person name="Motooka D."/>
            <person name="Nabeya D."/>
            <person name="Jung N."/>
            <person name="Uechi K."/>
            <person name="Horii T."/>
            <person name="Iida T."/>
            <person name="Fujita J."/>
            <person name="Nakamura S."/>
        </authorList>
    </citation>
    <scope>NUCLEOTIDE SEQUENCE</scope>
    <source>
        <strain evidence="7">JCM 15653</strain>
    </source>
</reference>
<sequence length="469" mass="46748">MTSTPHLSDSAHPVAATGPRTDWRPLLACCAATFLLLAYTTVVTVSVAGIADDLGAGFAVAQWIIDVYTLVLAALVLAMGTLGDRLGHRRLFLIGLAAFAAASVACALAGSGALLVGARAAQGVGGAALFATAVPLLTQCYSGRARAVSFAVWGACAGAGSTAGTIAGGAVTEFVGWRWLFVGALPVCLVALVAGFISLPRESHRGGPIDLAGTLLITTSMTGVTFAMINAGEHGWTSVGTISGVLVGLGSAAAFVPSQRRAAHPVLPAGLFATRGFTAVLIAGFSYYFAAFAALPVLSRWLQTTEAMRPLQAALILTIQLVAFIAVTLLFSARLHDAPRSWVLGGGTVLTGLACLSGAALTARPEWTTLIAALAITGIGAGIVSPVLPAVAATSVPPARAGTAASAANAARQLGLTIGIALCGTLAQPPHPGAGISTSGLVAALVAAGGVALCGGALSITLLRSDEVT</sequence>
<dbReference type="InterPro" id="IPR020846">
    <property type="entry name" value="MFS_dom"/>
</dbReference>
<reference evidence="8 10" key="3">
    <citation type="journal article" date="2022" name="BMC Genomics">
        <title>Comparative genome analysis of mycobacteria focusing on tRNA and non-coding RNA.</title>
        <authorList>
            <person name="Behra P.R.K."/>
            <person name="Pettersson B.M.F."/>
            <person name="Ramesh M."/>
            <person name="Das S."/>
            <person name="Dasgupta S."/>
            <person name="Kirsebom L.A."/>
        </authorList>
    </citation>
    <scope>NUCLEOTIDE SEQUENCE [LARGE SCALE GENOMIC DNA]</scope>
    <source>
        <strain evidence="8 10">DSM 44677</strain>
    </source>
</reference>
<feature type="transmembrane region" description="Helical" evidence="5">
    <location>
        <begin position="56"/>
        <end position="79"/>
    </location>
</feature>
<evidence type="ECO:0000256" key="2">
    <source>
        <dbReference type="ARBA" id="ARBA00022692"/>
    </source>
</evidence>
<evidence type="ECO:0000256" key="1">
    <source>
        <dbReference type="ARBA" id="ARBA00004651"/>
    </source>
</evidence>
<dbReference type="InterPro" id="IPR011701">
    <property type="entry name" value="MFS"/>
</dbReference>
<dbReference type="GO" id="GO:0022857">
    <property type="term" value="F:transmembrane transporter activity"/>
    <property type="evidence" value="ECO:0007669"/>
    <property type="project" value="InterPro"/>
</dbReference>
<feature type="transmembrane region" description="Helical" evidence="5">
    <location>
        <begin position="413"/>
        <end position="429"/>
    </location>
</feature>
<evidence type="ECO:0000256" key="3">
    <source>
        <dbReference type="ARBA" id="ARBA00022989"/>
    </source>
</evidence>
<feature type="transmembrane region" description="Helical" evidence="5">
    <location>
        <begin position="26"/>
        <end position="50"/>
    </location>
</feature>
<feature type="transmembrane region" description="Helical" evidence="5">
    <location>
        <begin position="177"/>
        <end position="199"/>
    </location>
</feature>
<dbReference type="Gene3D" id="1.20.1720.10">
    <property type="entry name" value="Multidrug resistance protein D"/>
    <property type="match status" value="1"/>
</dbReference>
<feature type="transmembrane region" description="Helical" evidence="5">
    <location>
        <begin position="343"/>
        <end position="363"/>
    </location>
</feature>
<dbReference type="PANTHER" id="PTHR42718">
    <property type="entry name" value="MAJOR FACILITATOR SUPERFAMILY MULTIDRUG TRANSPORTER MFSC"/>
    <property type="match status" value="1"/>
</dbReference>
<dbReference type="Gene3D" id="1.20.1250.20">
    <property type="entry name" value="MFS general substrate transporter like domains"/>
    <property type="match status" value="1"/>
</dbReference>
<dbReference type="SUPFAM" id="SSF103473">
    <property type="entry name" value="MFS general substrate transporter"/>
    <property type="match status" value="1"/>
</dbReference>
<dbReference type="GO" id="GO:0005886">
    <property type="term" value="C:plasma membrane"/>
    <property type="evidence" value="ECO:0007669"/>
    <property type="project" value="UniProtKB-SubCell"/>
</dbReference>
<feature type="transmembrane region" description="Helical" evidence="5">
    <location>
        <begin position="235"/>
        <end position="256"/>
    </location>
</feature>
<feature type="transmembrane region" description="Helical" evidence="5">
    <location>
        <begin position="277"/>
        <end position="299"/>
    </location>
</feature>
<dbReference type="InterPro" id="IPR036259">
    <property type="entry name" value="MFS_trans_sf"/>
</dbReference>
<reference evidence="7 9" key="1">
    <citation type="journal article" date="2019" name="Emerg. Microbes Infect.">
        <title>Comprehensive subspecies identification of 175 nontuberculous mycobacteria species based on 7547 genomic profiles.</title>
        <authorList>
            <person name="Matsumoto Y."/>
            <person name="Kinjo T."/>
            <person name="Motooka D."/>
            <person name="Nabeya D."/>
            <person name="Jung N."/>
            <person name="Uechi K."/>
            <person name="Horii T."/>
            <person name="Iida T."/>
            <person name="Fujita J."/>
            <person name="Nakamura S."/>
        </authorList>
    </citation>
    <scope>NUCLEOTIDE SEQUENCE [LARGE SCALE GENOMIC DNA]</scope>
    <source>
        <strain evidence="7 9">JCM 15653</strain>
    </source>
</reference>
<dbReference type="Pfam" id="PF07690">
    <property type="entry name" value="MFS_1"/>
    <property type="match status" value="2"/>
</dbReference>
<keyword evidence="9" id="KW-1185">Reference proteome</keyword>
<proteinExistence type="predicted"/>
<dbReference type="AlphaFoldDB" id="A0AAX2ZZD2"/>
<keyword evidence="4 5" id="KW-0472">Membrane</keyword>
<dbReference type="CDD" id="cd17321">
    <property type="entry name" value="MFS_MMR_MDR_like"/>
    <property type="match status" value="1"/>
</dbReference>
<keyword evidence="3 5" id="KW-1133">Transmembrane helix</keyword>
<feature type="transmembrane region" description="Helical" evidence="5">
    <location>
        <begin position="120"/>
        <end position="138"/>
    </location>
</feature>
<feature type="transmembrane region" description="Helical" evidence="5">
    <location>
        <begin position="91"/>
        <end position="114"/>
    </location>
</feature>
<name>A0AAX2ZZD2_9MYCO</name>
<evidence type="ECO:0000313" key="10">
    <source>
        <dbReference type="Proteomes" id="UP001162885"/>
    </source>
</evidence>
<feature type="transmembrane region" description="Helical" evidence="5">
    <location>
        <begin position="150"/>
        <end position="171"/>
    </location>
</feature>
<evidence type="ECO:0000313" key="7">
    <source>
        <dbReference type="EMBL" id="BBX90520.1"/>
    </source>
</evidence>
<dbReference type="EMBL" id="CP060016">
    <property type="protein sequence ID" value="UNC00738.1"/>
    <property type="molecule type" value="Genomic_DNA"/>
</dbReference>
<evidence type="ECO:0000313" key="8">
    <source>
        <dbReference type="EMBL" id="UNC00738.1"/>
    </source>
</evidence>
<feature type="domain" description="Major facilitator superfamily (MFS) profile" evidence="6">
    <location>
        <begin position="25"/>
        <end position="467"/>
    </location>
</feature>
<feature type="transmembrane region" description="Helical" evidence="5">
    <location>
        <begin position="369"/>
        <end position="392"/>
    </location>
</feature>
<comment type="subcellular location">
    <subcellularLocation>
        <location evidence="1">Cell membrane</location>
        <topology evidence="1">Multi-pass membrane protein</topology>
    </subcellularLocation>
</comment>
<dbReference type="Proteomes" id="UP000466683">
    <property type="component" value="Chromosome"/>
</dbReference>
<dbReference type="PROSITE" id="PS50850">
    <property type="entry name" value="MFS"/>
    <property type="match status" value="1"/>
</dbReference>
<dbReference type="RefSeq" id="WP_097926543.1">
    <property type="nucleotide sequence ID" value="NZ_AP022579.1"/>
</dbReference>
<organism evidence="8 10">
    <name type="scientific">Mycolicibacterium boenickei</name>
    <dbReference type="NCBI Taxonomy" id="146017"/>
    <lineage>
        <taxon>Bacteria</taxon>
        <taxon>Bacillati</taxon>
        <taxon>Actinomycetota</taxon>
        <taxon>Actinomycetes</taxon>
        <taxon>Mycobacteriales</taxon>
        <taxon>Mycobacteriaceae</taxon>
        <taxon>Mycolicibacterium</taxon>
    </lineage>
</organism>
<feature type="transmembrane region" description="Helical" evidence="5">
    <location>
        <begin position="211"/>
        <end position="229"/>
    </location>
</feature>
<keyword evidence="2 5" id="KW-0812">Transmembrane</keyword>
<dbReference type="Proteomes" id="UP001162885">
    <property type="component" value="Chromosome"/>
</dbReference>
<gene>
    <name evidence="8" type="ORF">H5U98_04685</name>
    <name evidence="7" type="ORF">MBOE_21690</name>
</gene>
<evidence type="ECO:0000313" key="9">
    <source>
        <dbReference type="Proteomes" id="UP000466683"/>
    </source>
</evidence>
<evidence type="ECO:0000256" key="5">
    <source>
        <dbReference type="SAM" id="Phobius"/>
    </source>
</evidence>
<dbReference type="PANTHER" id="PTHR42718:SF49">
    <property type="entry name" value="EXPORT PROTEIN"/>
    <property type="match status" value="1"/>
</dbReference>